<name>A0A0G9KY44_9BACT</name>
<protein>
    <submittedName>
        <fullName evidence="1">Uncharacterized protein</fullName>
    </submittedName>
</protein>
<comment type="caution">
    <text evidence="1">The sequence shown here is derived from an EMBL/GenBank/DDBJ whole genome shotgun (WGS) entry which is preliminary data.</text>
</comment>
<dbReference type="AlphaFoldDB" id="A0A0G9KY44"/>
<dbReference type="RefSeq" id="WP_046997771.1">
    <property type="nucleotide sequence ID" value="NZ_JAIW01000010.1"/>
</dbReference>
<dbReference type="PATRIC" id="fig|1447263.3.peg.303"/>
<sequence>MKQKRKFIDYFDSVFEKNKNDELIVYKKSSFYPCIQIEVITVEKSREDMGILEMTILKLIKLGISDIVQIAKLTGFNKPDKLNALIDEMIGYGMIELKNSKLYISEIGKESIACGHQMIATRASLLLCGITGKLLPKAMYGAKRVEVDELSSCIGFKYLIDEKPTISLESLDLRGIDKRKYNIKDEVDYISEYLDYTQVFLEADITIYQSPSKTYLPEISINKDKVDWAIDSKQLLSEISMDTTKLSDLAFNLKTYFSEFGFNDMQVKEKEFNCVEIECLTVPIKTLKFDLNGHPLLAYIGSFSNPSNKFEYMPIPINRLPFPQKKETRDKKLAFLIQGQMIYLTTTSNDILTKALIYRKLYEIRYNFFNIPYDERDKKFNEYFNEKVELLEFDEPLIQDVINNYLSQRYKKMIHKGDDE</sequence>
<dbReference type="EMBL" id="JAIW01000010">
    <property type="protein sequence ID" value="KLE11421.1"/>
    <property type="molecule type" value="Genomic_DNA"/>
</dbReference>
<accession>A0A0G9KY44</accession>
<gene>
    <name evidence="1" type="ORF">AF80_01595</name>
</gene>
<evidence type="ECO:0000313" key="2">
    <source>
        <dbReference type="Proteomes" id="UP000035154"/>
    </source>
</evidence>
<dbReference type="Proteomes" id="UP000035154">
    <property type="component" value="Unassembled WGS sequence"/>
</dbReference>
<proteinExistence type="predicted"/>
<reference evidence="1 2" key="1">
    <citation type="submission" date="2014-01" db="EMBL/GenBank/DDBJ databases">
        <title>Development of a Comparative Genomic Fingerprinting Assay for High Resolution Genotyping of Arcobacter butzleri.</title>
        <authorList>
            <person name="Webb A.L."/>
            <person name="Inglis G.D."/>
            <person name="Kruczkiewicz P."/>
            <person name="Selinger L.B."/>
            <person name="Taboada E.N."/>
        </authorList>
    </citation>
    <scope>NUCLEOTIDE SEQUENCE [LARGE SCALE GENOMIC DNA]</scope>
    <source>
        <strain evidence="1 2">L355</strain>
    </source>
</reference>
<organism evidence="1 2">
    <name type="scientific">Aliarcobacter butzleri L355</name>
    <dbReference type="NCBI Taxonomy" id="1447263"/>
    <lineage>
        <taxon>Bacteria</taxon>
        <taxon>Pseudomonadati</taxon>
        <taxon>Campylobacterota</taxon>
        <taxon>Epsilonproteobacteria</taxon>
        <taxon>Campylobacterales</taxon>
        <taxon>Arcobacteraceae</taxon>
        <taxon>Aliarcobacter</taxon>
    </lineage>
</organism>
<evidence type="ECO:0000313" key="1">
    <source>
        <dbReference type="EMBL" id="KLE11421.1"/>
    </source>
</evidence>